<feature type="non-terminal residue" evidence="2">
    <location>
        <position position="1"/>
    </location>
</feature>
<sequence length="110" mass="12314">LELDKNELPQAGEPDKDELPQAGEPDKNFGAHLDAGAANRIDTKCIDDDECSMMHDAWLCFECFGSILFGKQGFLFLQVMGYLASMPFRHPCGTQRLLMLCRVYLTNLKG</sequence>
<name>A0A392N2R0_9FABA</name>
<feature type="region of interest" description="Disordered" evidence="1">
    <location>
        <begin position="1"/>
        <end position="34"/>
    </location>
</feature>
<comment type="caution">
    <text evidence="2">The sequence shown here is derived from an EMBL/GenBank/DDBJ whole genome shotgun (WGS) entry which is preliminary data.</text>
</comment>
<dbReference type="AlphaFoldDB" id="A0A392N2R0"/>
<protein>
    <submittedName>
        <fullName evidence="2">Uncharacterized protein</fullName>
    </submittedName>
</protein>
<gene>
    <name evidence="2" type="ORF">A2U01_0015055</name>
</gene>
<proteinExistence type="predicted"/>
<evidence type="ECO:0000313" key="3">
    <source>
        <dbReference type="Proteomes" id="UP000265520"/>
    </source>
</evidence>
<evidence type="ECO:0000256" key="1">
    <source>
        <dbReference type="SAM" id="MobiDB-lite"/>
    </source>
</evidence>
<feature type="compositionally biased region" description="Basic and acidic residues" evidence="1">
    <location>
        <begin position="1"/>
        <end position="29"/>
    </location>
</feature>
<organism evidence="2 3">
    <name type="scientific">Trifolium medium</name>
    <dbReference type="NCBI Taxonomy" id="97028"/>
    <lineage>
        <taxon>Eukaryota</taxon>
        <taxon>Viridiplantae</taxon>
        <taxon>Streptophyta</taxon>
        <taxon>Embryophyta</taxon>
        <taxon>Tracheophyta</taxon>
        <taxon>Spermatophyta</taxon>
        <taxon>Magnoliopsida</taxon>
        <taxon>eudicotyledons</taxon>
        <taxon>Gunneridae</taxon>
        <taxon>Pentapetalae</taxon>
        <taxon>rosids</taxon>
        <taxon>fabids</taxon>
        <taxon>Fabales</taxon>
        <taxon>Fabaceae</taxon>
        <taxon>Papilionoideae</taxon>
        <taxon>50 kb inversion clade</taxon>
        <taxon>NPAAA clade</taxon>
        <taxon>Hologalegina</taxon>
        <taxon>IRL clade</taxon>
        <taxon>Trifolieae</taxon>
        <taxon>Trifolium</taxon>
    </lineage>
</organism>
<reference evidence="2 3" key="1">
    <citation type="journal article" date="2018" name="Front. Plant Sci.">
        <title>Red Clover (Trifolium pratense) and Zigzag Clover (T. medium) - A Picture of Genomic Similarities and Differences.</title>
        <authorList>
            <person name="Dluhosova J."/>
            <person name="Istvanek J."/>
            <person name="Nedelnik J."/>
            <person name="Repkova J."/>
        </authorList>
    </citation>
    <scope>NUCLEOTIDE SEQUENCE [LARGE SCALE GENOMIC DNA]</scope>
    <source>
        <strain evidence="3">cv. 10/8</strain>
        <tissue evidence="2">Leaf</tissue>
    </source>
</reference>
<dbReference type="Proteomes" id="UP000265520">
    <property type="component" value="Unassembled WGS sequence"/>
</dbReference>
<evidence type="ECO:0000313" key="2">
    <source>
        <dbReference type="EMBL" id="MCH94100.1"/>
    </source>
</evidence>
<keyword evidence="3" id="KW-1185">Reference proteome</keyword>
<accession>A0A392N2R0</accession>
<dbReference type="EMBL" id="LXQA010026496">
    <property type="protein sequence ID" value="MCH94100.1"/>
    <property type="molecule type" value="Genomic_DNA"/>
</dbReference>